<dbReference type="PANTHER" id="PTHR33480">
    <property type="entry name" value="SET DOMAIN-CONTAINING PROTEIN-RELATED"/>
    <property type="match status" value="1"/>
</dbReference>
<accession>A0AAV2M134</accession>
<keyword evidence="3" id="KW-1185">Reference proteome</keyword>
<sequence length="308" mass="33966">MLRSTKLRKHVATLCQLLDLSNQELEQVAKFRGHDIRVHCNYYRQTDKTFQVAKVGKLLFAMEGGAEALKGKTLQTLDAAVCDQTELQNSDLEAEADGPMDKLSDACAEVSDEEELEPTFTKAQKNKRTKRTDACAEVSDEEELEPTSTKAQKNKRTKRTDACAEVSDEEELEPTSTKAQKNKRTKRIDACAEVSDEEELEPTSTKAQKNKRTKRIDEASRNPGVSRGEEDGEVPGSVCCASHRSLQPSSTEPGRTSIFKNSKIIDARRSAAVTRIRTGVAAATTQSTNHYTITAGEVISIDCKPSPK</sequence>
<dbReference type="Proteomes" id="UP001497482">
    <property type="component" value="Chromosome 5"/>
</dbReference>
<gene>
    <name evidence="2" type="ORF">KC01_LOCUS34104</name>
</gene>
<dbReference type="EMBL" id="OZ035827">
    <property type="protein sequence ID" value="CAL1607018.1"/>
    <property type="molecule type" value="Genomic_DNA"/>
</dbReference>
<dbReference type="PANTHER" id="PTHR33480:SF1">
    <property type="entry name" value="TYR RECOMBINASE DOMAIN-CONTAINING PROTEIN"/>
    <property type="match status" value="1"/>
</dbReference>
<evidence type="ECO:0000256" key="1">
    <source>
        <dbReference type="SAM" id="MobiDB-lite"/>
    </source>
</evidence>
<name>A0AAV2M134_KNICA</name>
<organism evidence="2 3">
    <name type="scientific">Knipowitschia caucasica</name>
    <name type="common">Caucasian dwarf goby</name>
    <name type="synonym">Pomatoschistus caucasicus</name>
    <dbReference type="NCBI Taxonomy" id="637954"/>
    <lineage>
        <taxon>Eukaryota</taxon>
        <taxon>Metazoa</taxon>
        <taxon>Chordata</taxon>
        <taxon>Craniata</taxon>
        <taxon>Vertebrata</taxon>
        <taxon>Euteleostomi</taxon>
        <taxon>Actinopterygii</taxon>
        <taxon>Neopterygii</taxon>
        <taxon>Teleostei</taxon>
        <taxon>Neoteleostei</taxon>
        <taxon>Acanthomorphata</taxon>
        <taxon>Gobiaria</taxon>
        <taxon>Gobiiformes</taxon>
        <taxon>Gobioidei</taxon>
        <taxon>Gobiidae</taxon>
        <taxon>Gobiinae</taxon>
        <taxon>Knipowitschia</taxon>
    </lineage>
</organism>
<evidence type="ECO:0000313" key="3">
    <source>
        <dbReference type="Proteomes" id="UP001497482"/>
    </source>
</evidence>
<protein>
    <submittedName>
        <fullName evidence="2">Uncharacterized protein</fullName>
    </submittedName>
</protein>
<proteinExistence type="predicted"/>
<feature type="region of interest" description="Disordered" evidence="1">
    <location>
        <begin position="111"/>
        <end position="256"/>
    </location>
</feature>
<evidence type="ECO:0000313" key="2">
    <source>
        <dbReference type="EMBL" id="CAL1607018.1"/>
    </source>
</evidence>
<dbReference type="AlphaFoldDB" id="A0AAV2M134"/>
<reference evidence="2 3" key="1">
    <citation type="submission" date="2024-04" db="EMBL/GenBank/DDBJ databases">
        <authorList>
            <person name="Waldvogel A.-M."/>
            <person name="Schoenle A."/>
        </authorList>
    </citation>
    <scope>NUCLEOTIDE SEQUENCE [LARGE SCALE GENOMIC DNA]</scope>
</reference>
<feature type="compositionally biased region" description="Polar residues" evidence="1">
    <location>
        <begin position="244"/>
        <end position="256"/>
    </location>
</feature>